<dbReference type="EMBL" id="KN824851">
    <property type="protein sequence ID" value="KIK99727.1"/>
    <property type="molecule type" value="Genomic_DNA"/>
</dbReference>
<evidence type="ECO:0000256" key="4">
    <source>
        <dbReference type="ARBA" id="ARBA00022525"/>
    </source>
</evidence>
<gene>
    <name evidence="13" type="ORF">PAXRUDRAFT_822408</name>
</gene>
<dbReference type="GO" id="GO:0005615">
    <property type="term" value="C:extracellular space"/>
    <property type="evidence" value="ECO:0007669"/>
    <property type="project" value="UniProtKB-KW"/>
</dbReference>
<evidence type="ECO:0000313" key="13">
    <source>
        <dbReference type="EMBL" id="KIK99727.1"/>
    </source>
</evidence>
<keyword evidence="3" id="KW-0202">Cytokine</keyword>
<evidence type="ECO:0000256" key="8">
    <source>
        <dbReference type="ARBA" id="ARBA00038932"/>
    </source>
</evidence>
<reference evidence="13 14" key="1">
    <citation type="submission" date="2014-04" db="EMBL/GenBank/DDBJ databases">
        <authorList>
            <consortium name="DOE Joint Genome Institute"/>
            <person name="Kuo A."/>
            <person name="Kohler A."/>
            <person name="Jargeat P."/>
            <person name="Nagy L.G."/>
            <person name="Floudas D."/>
            <person name="Copeland A."/>
            <person name="Barry K.W."/>
            <person name="Cichocki N."/>
            <person name="Veneault-Fourrey C."/>
            <person name="LaButti K."/>
            <person name="Lindquist E.A."/>
            <person name="Lipzen A."/>
            <person name="Lundell T."/>
            <person name="Morin E."/>
            <person name="Murat C."/>
            <person name="Sun H."/>
            <person name="Tunlid A."/>
            <person name="Henrissat B."/>
            <person name="Grigoriev I.V."/>
            <person name="Hibbett D.S."/>
            <person name="Martin F."/>
            <person name="Nordberg H.P."/>
            <person name="Cantor M.N."/>
            <person name="Hua S.X."/>
        </authorList>
    </citation>
    <scope>NUCLEOTIDE SEQUENCE [LARGE SCALE GENOMIC DNA]</scope>
    <source>
        <strain evidence="13 14">Ve08.2h10</strain>
    </source>
</reference>
<evidence type="ECO:0000256" key="6">
    <source>
        <dbReference type="ARBA" id="ARBA00036735"/>
    </source>
</evidence>
<dbReference type="GO" id="GO:0004167">
    <property type="term" value="F:dopachrome isomerase activity"/>
    <property type="evidence" value="ECO:0007669"/>
    <property type="project" value="UniProtKB-EC"/>
</dbReference>
<evidence type="ECO:0000256" key="10">
    <source>
        <dbReference type="ARBA" id="ARBA00041631"/>
    </source>
</evidence>
<dbReference type="SUPFAM" id="SSF55331">
    <property type="entry name" value="Tautomerase/MIF"/>
    <property type="match status" value="1"/>
</dbReference>
<evidence type="ECO:0000256" key="5">
    <source>
        <dbReference type="ARBA" id="ARBA00023235"/>
    </source>
</evidence>
<dbReference type="InterPro" id="IPR014347">
    <property type="entry name" value="Tautomerase/MIF_sf"/>
</dbReference>
<dbReference type="Proteomes" id="UP000054538">
    <property type="component" value="Unassembled WGS sequence"/>
</dbReference>
<dbReference type="OrthoDB" id="255819at2759"/>
<dbReference type="PANTHER" id="PTHR11954:SF6">
    <property type="entry name" value="MACROPHAGE MIGRATION INHIBITORY FACTOR"/>
    <property type="match status" value="1"/>
</dbReference>
<dbReference type="EC" id="5.3.2.1" evidence="9"/>
<organism evidence="13 14">
    <name type="scientific">Paxillus rubicundulus Ve08.2h10</name>
    <dbReference type="NCBI Taxonomy" id="930991"/>
    <lineage>
        <taxon>Eukaryota</taxon>
        <taxon>Fungi</taxon>
        <taxon>Dikarya</taxon>
        <taxon>Basidiomycota</taxon>
        <taxon>Agaricomycotina</taxon>
        <taxon>Agaricomycetes</taxon>
        <taxon>Agaricomycetidae</taxon>
        <taxon>Boletales</taxon>
        <taxon>Paxilineae</taxon>
        <taxon>Paxillaceae</taxon>
        <taxon>Paxillus</taxon>
    </lineage>
</organism>
<sequence>MPLISLTTNVKFASDEATKAFVTDLSKFSAKTIGKDEKLFSVDLSHNPYLAFAGTFEPAFMLSITVLDNVNPTNSQSWSKAFSDYFEEKLGTPSDRGYIAFLDPGEDFIGMMGSTVGALRAAASK</sequence>
<dbReference type="Pfam" id="PF01187">
    <property type="entry name" value="MIF"/>
    <property type="match status" value="1"/>
</dbReference>
<accession>A0A0D0DM16</accession>
<dbReference type="EC" id="5.3.3.12" evidence="8"/>
<proteinExistence type="inferred from homology"/>
<dbReference type="STRING" id="930991.A0A0D0DM16"/>
<evidence type="ECO:0000256" key="7">
    <source>
        <dbReference type="ARBA" id="ARBA00036823"/>
    </source>
</evidence>
<evidence type="ECO:0000256" key="11">
    <source>
        <dbReference type="ARBA" id="ARBA00041912"/>
    </source>
</evidence>
<dbReference type="InterPro" id="IPR001398">
    <property type="entry name" value="Macrophage_inhib_fac"/>
</dbReference>
<keyword evidence="4" id="KW-0964">Secreted</keyword>
<comment type="subcellular location">
    <subcellularLocation>
        <location evidence="1">Secreted</location>
    </subcellularLocation>
</comment>
<keyword evidence="5" id="KW-0413">Isomerase</keyword>
<keyword evidence="14" id="KW-1185">Reference proteome</keyword>
<evidence type="ECO:0000256" key="1">
    <source>
        <dbReference type="ARBA" id="ARBA00004613"/>
    </source>
</evidence>
<dbReference type="AlphaFoldDB" id="A0A0D0DM16"/>
<evidence type="ECO:0000313" key="14">
    <source>
        <dbReference type="Proteomes" id="UP000054538"/>
    </source>
</evidence>
<comment type="catalytic activity">
    <reaction evidence="6">
        <text>3-phenylpyruvate = enol-phenylpyruvate</text>
        <dbReference type="Rhea" id="RHEA:17097"/>
        <dbReference type="ChEBI" id="CHEBI:16815"/>
        <dbReference type="ChEBI" id="CHEBI:18005"/>
        <dbReference type="EC" id="5.3.2.1"/>
    </reaction>
</comment>
<reference evidence="14" key="2">
    <citation type="submission" date="2015-01" db="EMBL/GenBank/DDBJ databases">
        <title>Evolutionary Origins and Diversification of the Mycorrhizal Mutualists.</title>
        <authorList>
            <consortium name="DOE Joint Genome Institute"/>
            <consortium name="Mycorrhizal Genomics Consortium"/>
            <person name="Kohler A."/>
            <person name="Kuo A."/>
            <person name="Nagy L.G."/>
            <person name="Floudas D."/>
            <person name="Copeland A."/>
            <person name="Barry K.W."/>
            <person name="Cichocki N."/>
            <person name="Veneault-Fourrey C."/>
            <person name="LaButti K."/>
            <person name="Lindquist E.A."/>
            <person name="Lipzen A."/>
            <person name="Lundell T."/>
            <person name="Morin E."/>
            <person name="Murat C."/>
            <person name="Riley R."/>
            <person name="Ohm R."/>
            <person name="Sun H."/>
            <person name="Tunlid A."/>
            <person name="Henrissat B."/>
            <person name="Grigoriev I.V."/>
            <person name="Hibbett D.S."/>
            <person name="Martin F."/>
        </authorList>
    </citation>
    <scope>NUCLEOTIDE SEQUENCE [LARGE SCALE GENOMIC DNA]</scope>
    <source>
        <strain evidence="14">Ve08.2h10</strain>
    </source>
</reference>
<evidence type="ECO:0000256" key="12">
    <source>
        <dbReference type="ARBA" id="ARBA00042730"/>
    </source>
</evidence>
<dbReference type="HOGENOM" id="CLU_129906_1_0_1"/>
<protein>
    <recommendedName>
        <fullName evidence="12">L-dopachrome isomerase</fullName>
        <ecNumber evidence="9">5.3.2.1</ecNumber>
        <ecNumber evidence="8">5.3.3.12</ecNumber>
    </recommendedName>
    <alternativeName>
        <fullName evidence="10">L-dopachrome tautomerase</fullName>
    </alternativeName>
    <alternativeName>
        <fullName evidence="11">Phenylpyruvate tautomerase</fullName>
    </alternativeName>
</protein>
<comment type="similarity">
    <text evidence="2">Belongs to the MIF family.</text>
</comment>
<evidence type="ECO:0000256" key="9">
    <source>
        <dbReference type="ARBA" id="ARBA00039086"/>
    </source>
</evidence>
<dbReference type="PANTHER" id="PTHR11954">
    <property type="entry name" value="D-DOPACHROME DECARBOXYLASE"/>
    <property type="match status" value="1"/>
</dbReference>
<dbReference type="InParanoid" id="A0A0D0DM16"/>
<dbReference type="GO" id="GO:0050178">
    <property type="term" value="F:phenylpyruvate tautomerase activity"/>
    <property type="evidence" value="ECO:0007669"/>
    <property type="project" value="UniProtKB-EC"/>
</dbReference>
<evidence type="ECO:0000256" key="3">
    <source>
        <dbReference type="ARBA" id="ARBA00022514"/>
    </source>
</evidence>
<comment type="catalytic activity">
    <reaction evidence="7">
        <text>L-dopachrome = 5,6-dihydroxyindole-2-carboxylate</text>
        <dbReference type="Rhea" id="RHEA:13041"/>
        <dbReference type="ChEBI" id="CHEBI:16875"/>
        <dbReference type="ChEBI" id="CHEBI:57509"/>
        <dbReference type="EC" id="5.3.3.12"/>
    </reaction>
</comment>
<evidence type="ECO:0000256" key="2">
    <source>
        <dbReference type="ARBA" id="ARBA00005851"/>
    </source>
</evidence>
<dbReference type="Gene3D" id="3.30.429.10">
    <property type="entry name" value="Macrophage Migration Inhibitory Factor"/>
    <property type="match status" value="1"/>
</dbReference>
<name>A0A0D0DM16_9AGAM</name>